<name>A0A917BN39_9HYPH</name>
<protein>
    <recommendedName>
        <fullName evidence="3">FkbM family methyltransferase</fullName>
    </recommendedName>
</protein>
<dbReference type="EMBL" id="BMCT01000001">
    <property type="protein sequence ID" value="GGF49451.1"/>
    <property type="molecule type" value="Genomic_DNA"/>
</dbReference>
<keyword evidence="2" id="KW-1185">Reference proteome</keyword>
<accession>A0A917BN39</accession>
<organism evidence="1 2">
    <name type="scientific">Azorhizobium oxalatiphilum</name>
    <dbReference type="NCBI Taxonomy" id="980631"/>
    <lineage>
        <taxon>Bacteria</taxon>
        <taxon>Pseudomonadati</taxon>
        <taxon>Pseudomonadota</taxon>
        <taxon>Alphaproteobacteria</taxon>
        <taxon>Hyphomicrobiales</taxon>
        <taxon>Xanthobacteraceae</taxon>
        <taxon>Azorhizobium</taxon>
    </lineage>
</organism>
<gene>
    <name evidence="1" type="ORF">GCM10007301_05860</name>
</gene>
<dbReference type="SUPFAM" id="SSF53335">
    <property type="entry name" value="S-adenosyl-L-methionine-dependent methyltransferases"/>
    <property type="match status" value="1"/>
</dbReference>
<evidence type="ECO:0008006" key="3">
    <source>
        <dbReference type="Google" id="ProtNLM"/>
    </source>
</evidence>
<proteinExistence type="predicted"/>
<dbReference type="RefSeq" id="WP_188575236.1">
    <property type="nucleotide sequence ID" value="NZ_BMCT01000001.1"/>
</dbReference>
<dbReference type="Proteomes" id="UP000606044">
    <property type="component" value="Unassembled WGS sequence"/>
</dbReference>
<sequence>MGRLAMARRLRLVSNSLVARHFDQLPSVAAAQELLRVANARAPAGVPALPGERALWLYGAGESGKRARKQLDAVGQAIAGVIDANAASYASDPDWAGIPVCIPDGVPETVRAAALIAVATGDSPYVPLESELIAAGWVNCVPFDDVAEAFRDRNPDSDGWFAAALTAEELALADEVLAGFADADSSAHYLRFAAWRLARQEWDFAAAPVTLQDRFFIPEIAAVLRKDERFLDAGAHHGTVTARLLAETADTVSMIWAVEPDAANRAVLQAYVDGLGLDLRARIRVLDAVIGARAEAAHFHDGLGEASQVAVTGQRMRASIPLDGLAIDPTFMKLHLEGGELAALQGARETLRRRRPMIALTVYHDAAGLIETPHWLMRNLPDYAVLMRTHSWCGTGAVLYAIPKERTAQ</sequence>
<dbReference type="AlphaFoldDB" id="A0A917BN39"/>
<reference evidence="1" key="1">
    <citation type="journal article" date="2014" name="Int. J. Syst. Evol. Microbiol.">
        <title>Complete genome sequence of Corynebacterium casei LMG S-19264T (=DSM 44701T), isolated from a smear-ripened cheese.</title>
        <authorList>
            <consortium name="US DOE Joint Genome Institute (JGI-PGF)"/>
            <person name="Walter F."/>
            <person name="Albersmeier A."/>
            <person name="Kalinowski J."/>
            <person name="Ruckert C."/>
        </authorList>
    </citation>
    <scope>NUCLEOTIDE SEQUENCE</scope>
    <source>
        <strain evidence="1">CCM 7897</strain>
    </source>
</reference>
<dbReference type="InterPro" id="IPR029063">
    <property type="entry name" value="SAM-dependent_MTases_sf"/>
</dbReference>
<comment type="caution">
    <text evidence="1">The sequence shown here is derived from an EMBL/GenBank/DDBJ whole genome shotgun (WGS) entry which is preliminary data.</text>
</comment>
<evidence type="ECO:0000313" key="1">
    <source>
        <dbReference type="EMBL" id="GGF49451.1"/>
    </source>
</evidence>
<evidence type="ECO:0000313" key="2">
    <source>
        <dbReference type="Proteomes" id="UP000606044"/>
    </source>
</evidence>
<reference evidence="1" key="2">
    <citation type="submission" date="2020-09" db="EMBL/GenBank/DDBJ databases">
        <authorList>
            <person name="Sun Q."/>
            <person name="Sedlacek I."/>
        </authorList>
    </citation>
    <scope>NUCLEOTIDE SEQUENCE</scope>
    <source>
        <strain evidence="1">CCM 7897</strain>
    </source>
</reference>
<dbReference type="Gene3D" id="3.40.50.150">
    <property type="entry name" value="Vaccinia Virus protein VP39"/>
    <property type="match status" value="1"/>
</dbReference>